<feature type="region of interest" description="Disordered" evidence="1">
    <location>
        <begin position="352"/>
        <end position="402"/>
    </location>
</feature>
<evidence type="ECO:0000313" key="3">
    <source>
        <dbReference type="Proteomes" id="UP000834106"/>
    </source>
</evidence>
<dbReference type="PANTHER" id="PTHR31008:SF2">
    <property type="entry name" value="COP1-INTERACTING PROTEIN-LIKE PROTEIN"/>
    <property type="match status" value="1"/>
</dbReference>
<protein>
    <recommendedName>
        <fullName evidence="4">COP1-interacting protein 7</fullName>
    </recommendedName>
</protein>
<dbReference type="EMBL" id="OU503049">
    <property type="protein sequence ID" value="CAI9775992.1"/>
    <property type="molecule type" value="Genomic_DNA"/>
</dbReference>
<gene>
    <name evidence="2" type="ORF">FPE_LOCUS23422</name>
</gene>
<dbReference type="Proteomes" id="UP000834106">
    <property type="component" value="Chromosome 14"/>
</dbReference>
<reference evidence="2" key="1">
    <citation type="submission" date="2023-05" db="EMBL/GenBank/DDBJ databases">
        <authorList>
            <person name="Huff M."/>
        </authorList>
    </citation>
    <scope>NUCLEOTIDE SEQUENCE</scope>
</reference>
<keyword evidence="3" id="KW-1185">Reference proteome</keyword>
<evidence type="ECO:0000256" key="1">
    <source>
        <dbReference type="SAM" id="MobiDB-lite"/>
    </source>
</evidence>
<feature type="compositionally biased region" description="Basic and acidic residues" evidence="1">
    <location>
        <begin position="374"/>
        <end position="402"/>
    </location>
</feature>
<feature type="compositionally biased region" description="Basic residues" evidence="1">
    <location>
        <begin position="464"/>
        <end position="477"/>
    </location>
</feature>
<dbReference type="AlphaFoldDB" id="A0AAD2E1X3"/>
<organism evidence="2 3">
    <name type="scientific">Fraxinus pennsylvanica</name>
    <dbReference type="NCBI Taxonomy" id="56036"/>
    <lineage>
        <taxon>Eukaryota</taxon>
        <taxon>Viridiplantae</taxon>
        <taxon>Streptophyta</taxon>
        <taxon>Embryophyta</taxon>
        <taxon>Tracheophyta</taxon>
        <taxon>Spermatophyta</taxon>
        <taxon>Magnoliopsida</taxon>
        <taxon>eudicotyledons</taxon>
        <taxon>Gunneridae</taxon>
        <taxon>Pentapetalae</taxon>
        <taxon>asterids</taxon>
        <taxon>lamiids</taxon>
        <taxon>Lamiales</taxon>
        <taxon>Oleaceae</taxon>
        <taxon>Oleeae</taxon>
        <taxon>Fraxinus</taxon>
    </lineage>
</organism>
<feature type="compositionally biased region" description="Basic and acidic residues" evidence="1">
    <location>
        <begin position="478"/>
        <end position="496"/>
    </location>
</feature>
<feature type="compositionally biased region" description="Acidic residues" evidence="1">
    <location>
        <begin position="443"/>
        <end position="458"/>
    </location>
</feature>
<dbReference type="PANTHER" id="PTHR31008">
    <property type="entry name" value="COP1-INTERACTING PROTEIN-RELATED"/>
    <property type="match status" value="1"/>
</dbReference>
<proteinExistence type="predicted"/>
<name>A0AAD2E1X3_9LAMI</name>
<evidence type="ECO:0008006" key="4">
    <source>
        <dbReference type="Google" id="ProtNLM"/>
    </source>
</evidence>
<feature type="region of interest" description="Disordered" evidence="1">
    <location>
        <begin position="435"/>
        <end position="496"/>
    </location>
</feature>
<sequence>MKPSTRLSSAVFQLTPTRTRCDLIIISNDKKEKIASGLLNPFLAHLKTAQDQNAKGGYTILLEPGPNNDVAWFTKTTLERFVRFVSTPEILERVYTIETQIIQIEEAIAIQSSNDIEHSTVEYHQGKPLGSFEGNESTAVSNEEKAIILYKPGSQTSEAKGSSSQEENSKVQLLKVLETRKTVLQKEQGMAFARAVAAGFDIDHMAALLSFAECFGASRLMEACSRFIELWKRKHENGQWLDIEAAEAMSTRSDFSAMNSSSAILSSAPNKNNDFNHDVVLENNGKSASDINTDERSPADNGQENHVQGQYPHLMFPPWAVHAPPGAPLFLQAYPVQGMPYYQTYIGNGPFYQPPPSPMEHSPPAGHPTGQKRQPIDGRDSNTKSETWESDRIRSQDDKEISHSLEAQKKAGRSVKKQSGMVVIRNINYITSEVTKSNSESSADSDTDLENEEFEADGLDVIHKRSSRHSTRKGSHLKSKDEPNLNDHVFDSRKENDDGQWQAFQKCLLRGTNEGTHTSNEGLFAMEKDIKISRQANNFCHDPLALAGRETGDIQDTRMNGIHKIGGKYVKQAHGIQ</sequence>
<accession>A0AAD2E1X3</accession>
<feature type="region of interest" description="Disordered" evidence="1">
    <location>
        <begin position="285"/>
        <end position="310"/>
    </location>
</feature>
<evidence type="ECO:0000313" key="2">
    <source>
        <dbReference type="EMBL" id="CAI9775992.1"/>
    </source>
</evidence>